<dbReference type="SUPFAM" id="SSF75304">
    <property type="entry name" value="Amidase signature (AS) enzymes"/>
    <property type="match status" value="1"/>
</dbReference>
<reference evidence="3 4" key="1">
    <citation type="submission" date="2023-07" db="EMBL/GenBank/DDBJ databases">
        <title>Comparative genomics of wheat-associated soil bacteria to identify genetic determinants of phenazine resistance.</title>
        <authorList>
            <person name="Mouncey N."/>
        </authorList>
    </citation>
    <scope>NUCLEOTIDE SEQUENCE [LARGE SCALE GENOMIC DNA]</scope>
    <source>
        <strain evidence="3 4">W2I7</strain>
    </source>
</reference>
<name>A0ABU0P9S9_9MICO</name>
<evidence type="ECO:0000259" key="2">
    <source>
        <dbReference type="Pfam" id="PF01425"/>
    </source>
</evidence>
<accession>A0ABU0P9S9</accession>
<dbReference type="RefSeq" id="WP_307361446.1">
    <property type="nucleotide sequence ID" value="NZ_JAUSXK010000001.1"/>
</dbReference>
<comment type="similarity">
    <text evidence="1">Belongs to the amidase family.</text>
</comment>
<evidence type="ECO:0000256" key="1">
    <source>
        <dbReference type="ARBA" id="ARBA00009199"/>
    </source>
</evidence>
<dbReference type="PANTHER" id="PTHR11895:SF7">
    <property type="entry name" value="GLUTAMYL-TRNA(GLN) AMIDOTRANSFERASE SUBUNIT A, MITOCHONDRIAL"/>
    <property type="match status" value="1"/>
</dbReference>
<proteinExistence type="inferred from homology"/>
<dbReference type="EC" id="3.5.1.4" evidence="3"/>
<dbReference type="PROSITE" id="PS00571">
    <property type="entry name" value="AMIDASES"/>
    <property type="match status" value="1"/>
</dbReference>
<protein>
    <submittedName>
        <fullName evidence="3">Amidase</fullName>
        <ecNumber evidence="3">3.5.1.4</ecNumber>
    </submittedName>
</protein>
<dbReference type="Proteomes" id="UP001239085">
    <property type="component" value="Unassembled WGS sequence"/>
</dbReference>
<dbReference type="Pfam" id="PF01425">
    <property type="entry name" value="Amidase"/>
    <property type="match status" value="1"/>
</dbReference>
<dbReference type="GO" id="GO:0004040">
    <property type="term" value="F:amidase activity"/>
    <property type="evidence" value="ECO:0007669"/>
    <property type="project" value="UniProtKB-EC"/>
</dbReference>
<dbReference type="InterPro" id="IPR020556">
    <property type="entry name" value="Amidase_CS"/>
</dbReference>
<dbReference type="EMBL" id="JAUSXK010000001">
    <property type="protein sequence ID" value="MDQ0644091.1"/>
    <property type="molecule type" value="Genomic_DNA"/>
</dbReference>
<dbReference type="PANTHER" id="PTHR11895">
    <property type="entry name" value="TRANSAMIDASE"/>
    <property type="match status" value="1"/>
</dbReference>
<dbReference type="InterPro" id="IPR036928">
    <property type="entry name" value="AS_sf"/>
</dbReference>
<feature type="domain" description="Amidase" evidence="2">
    <location>
        <begin position="25"/>
        <end position="446"/>
    </location>
</feature>
<dbReference type="Gene3D" id="3.90.1300.10">
    <property type="entry name" value="Amidase signature (AS) domain"/>
    <property type="match status" value="1"/>
</dbReference>
<evidence type="ECO:0000313" key="4">
    <source>
        <dbReference type="Proteomes" id="UP001239085"/>
    </source>
</evidence>
<sequence length="482" mass="49831">MTELHDLTANEQLVALRAREVSPVELTRHYLDRIMRLDDGLGAFVEVTADAALARAAALGDEAPEGALWGLPFADKDLVPRAGVPTRFGSRLHQDFVPDATADQAAVLDEAGGISLGKTNTPEFGLTGYTETQIAPPARDPWTPINGAGGSSGGAATAVAAGLLPLAPASDGGGSIRIPAATVGVVGIKPSRGRVPFASGLDSPGGLPVAGPIARTVADAALLLDVQVAGRRYSYATAAPGAGLFLNAATADTASARIGVTTVSPWDDSEDIRLDPEASRAVDVATALLADAGHGVDRFDWRPRGYAELFTTIWRTSAARMNLSDAELELVEPITAWLVREGRELTGAQVLEALAAATVFERETITAFALFDAVLTPALALPPQPVGWFHPTDASANFSQQVRYAPYSSFVNVAGLPAIVVPVTLSASGHPVSVQLIGRPGGEARIITLAAELGAQGRRVAATGCLARVAFGVQSAVPARVV</sequence>
<dbReference type="InterPro" id="IPR023631">
    <property type="entry name" value="Amidase_dom"/>
</dbReference>
<comment type="caution">
    <text evidence="3">The sequence shown here is derived from an EMBL/GenBank/DDBJ whole genome shotgun (WGS) entry which is preliminary data.</text>
</comment>
<keyword evidence="3" id="KW-0378">Hydrolase</keyword>
<keyword evidence="4" id="KW-1185">Reference proteome</keyword>
<organism evidence="3 4">
    <name type="scientific">Microbacterium murale</name>
    <dbReference type="NCBI Taxonomy" id="1081040"/>
    <lineage>
        <taxon>Bacteria</taxon>
        <taxon>Bacillati</taxon>
        <taxon>Actinomycetota</taxon>
        <taxon>Actinomycetes</taxon>
        <taxon>Micrococcales</taxon>
        <taxon>Microbacteriaceae</taxon>
        <taxon>Microbacterium</taxon>
    </lineage>
</organism>
<dbReference type="InterPro" id="IPR000120">
    <property type="entry name" value="Amidase"/>
</dbReference>
<evidence type="ECO:0000313" key="3">
    <source>
        <dbReference type="EMBL" id="MDQ0644091.1"/>
    </source>
</evidence>
<gene>
    <name evidence="3" type="ORF">QFZ46_002251</name>
</gene>